<keyword evidence="3" id="KW-0813">Transport</keyword>
<evidence type="ECO:0000256" key="3">
    <source>
        <dbReference type="ARBA" id="ARBA00022448"/>
    </source>
</evidence>
<dbReference type="Gene3D" id="3.90.76.10">
    <property type="entry name" value="Dipeptide-binding Protein, Domain 1"/>
    <property type="match status" value="1"/>
</dbReference>
<dbReference type="PANTHER" id="PTHR30290">
    <property type="entry name" value="PERIPLASMIC BINDING COMPONENT OF ABC TRANSPORTER"/>
    <property type="match status" value="1"/>
</dbReference>
<evidence type="ECO:0000256" key="4">
    <source>
        <dbReference type="ARBA" id="ARBA00022729"/>
    </source>
</evidence>
<feature type="domain" description="Solute-binding protein family 5" evidence="5">
    <location>
        <begin position="89"/>
        <end position="440"/>
    </location>
</feature>
<evidence type="ECO:0000259" key="5">
    <source>
        <dbReference type="Pfam" id="PF00496"/>
    </source>
</evidence>
<evidence type="ECO:0000313" key="6">
    <source>
        <dbReference type="EMBL" id="MEQ3549357.1"/>
    </source>
</evidence>
<reference evidence="6 7" key="1">
    <citation type="submission" date="2024-03" db="EMBL/GenBank/DDBJ databases">
        <title>Draft genome sequence of Pseudonocardia nematodicida JCM 31783.</title>
        <authorList>
            <person name="Butdee W."/>
            <person name="Duangmal K."/>
        </authorList>
    </citation>
    <scope>NUCLEOTIDE SEQUENCE [LARGE SCALE GENOMIC DNA]</scope>
    <source>
        <strain evidence="6 7">JCM 31783</strain>
    </source>
</reference>
<evidence type="ECO:0000256" key="1">
    <source>
        <dbReference type="ARBA" id="ARBA00004196"/>
    </source>
</evidence>
<comment type="similarity">
    <text evidence="2">Belongs to the bacterial solute-binding protein 5 family.</text>
</comment>
<organism evidence="6 7">
    <name type="scientific">Pseudonocardia nematodicida</name>
    <dbReference type="NCBI Taxonomy" id="1206997"/>
    <lineage>
        <taxon>Bacteria</taxon>
        <taxon>Bacillati</taxon>
        <taxon>Actinomycetota</taxon>
        <taxon>Actinomycetes</taxon>
        <taxon>Pseudonocardiales</taxon>
        <taxon>Pseudonocardiaceae</taxon>
        <taxon>Pseudonocardia</taxon>
    </lineage>
</organism>
<comment type="caution">
    <text evidence="6">The sequence shown here is derived from an EMBL/GenBank/DDBJ whole genome shotgun (WGS) entry which is preliminary data.</text>
</comment>
<dbReference type="InterPro" id="IPR006311">
    <property type="entry name" value="TAT_signal"/>
</dbReference>
<dbReference type="PROSITE" id="PS51318">
    <property type="entry name" value="TAT"/>
    <property type="match status" value="1"/>
</dbReference>
<sequence>MRVHSPTPPAGLSRRSLLQLAGALAGAVTLSACGSGSGGTGSGSGAQTLNFGLSGEPATLRPGADQGAASLFVVSLLHRGLVAYDTDGEVVPALASEWDSADDQTFTFTLRPGLTFQDGTPLTSADVARTLEFLADPANSARIGSAVQSLDAVETPDETTVVVRHSEPNAAFLDYLADPSAGVLPESAFAADAVNTVGAGPFRMAGDSSGVGMSLERFDGYYDADAVQLDGVEISYYPDGNARTNALLSGEVDIIDYVPWESFDQVESDPDLTLDAQSGLVMYLAFNVDEAPFGDARVRRAVAHAINRDNAVASVFSGNARPVAGPPVAAESPFHEASLADAWAYDPDRARELLAEAGFPDGFAATLLTTSQYAFHQDLAVSVQADLAAVGVDVTLDNPDYATRIQQGNAGAYQMAVNGNGGIVNDPAFLSDFLVGPANYKRSFGFTDPEIEASLAEGLRTTDETARQEVYRRLQQQIVDATPFAMVSDRAQAFAYSSRVQGFANLPGFLTFHSGYTATATTVA</sequence>
<dbReference type="RefSeq" id="WP_349296436.1">
    <property type="nucleotide sequence ID" value="NZ_JBEDNQ010000001.1"/>
</dbReference>
<evidence type="ECO:0000256" key="2">
    <source>
        <dbReference type="ARBA" id="ARBA00005695"/>
    </source>
</evidence>
<dbReference type="InterPro" id="IPR039424">
    <property type="entry name" value="SBP_5"/>
</dbReference>
<name>A0ABV1K4I6_9PSEU</name>
<accession>A0ABV1K4I6</accession>
<proteinExistence type="inferred from homology"/>
<dbReference type="PROSITE" id="PS51257">
    <property type="entry name" value="PROKAR_LIPOPROTEIN"/>
    <property type="match status" value="1"/>
</dbReference>
<dbReference type="PIRSF" id="PIRSF002741">
    <property type="entry name" value="MppA"/>
    <property type="match status" value="1"/>
</dbReference>
<protein>
    <submittedName>
        <fullName evidence="6">ABC transporter substrate-binding protein</fullName>
    </submittedName>
</protein>
<dbReference type="InterPro" id="IPR000914">
    <property type="entry name" value="SBP_5_dom"/>
</dbReference>
<dbReference type="Gene3D" id="3.10.105.10">
    <property type="entry name" value="Dipeptide-binding Protein, Domain 3"/>
    <property type="match status" value="1"/>
</dbReference>
<dbReference type="SUPFAM" id="SSF53850">
    <property type="entry name" value="Periplasmic binding protein-like II"/>
    <property type="match status" value="1"/>
</dbReference>
<gene>
    <name evidence="6" type="ORF">WIS52_02635</name>
</gene>
<keyword evidence="7" id="KW-1185">Reference proteome</keyword>
<evidence type="ECO:0000313" key="7">
    <source>
        <dbReference type="Proteomes" id="UP001494902"/>
    </source>
</evidence>
<dbReference type="InterPro" id="IPR030678">
    <property type="entry name" value="Peptide/Ni-bd"/>
</dbReference>
<dbReference type="Gene3D" id="3.40.190.10">
    <property type="entry name" value="Periplasmic binding protein-like II"/>
    <property type="match status" value="1"/>
</dbReference>
<dbReference type="PANTHER" id="PTHR30290:SF10">
    <property type="entry name" value="PERIPLASMIC OLIGOPEPTIDE-BINDING PROTEIN-RELATED"/>
    <property type="match status" value="1"/>
</dbReference>
<dbReference type="EMBL" id="JBEDNQ010000001">
    <property type="protein sequence ID" value="MEQ3549357.1"/>
    <property type="molecule type" value="Genomic_DNA"/>
</dbReference>
<dbReference type="Pfam" id="PF00496">
    <property type="entry name" value="SBP_bac_5"/>
    <property type="match status" value="1"/>
</dbReference>
<keyword evidence="4" id="KW-0732">Signal</keyword>
<comment type="subcellular location">
    <subcellularLocation>
        <location evidence="1">Cell envelope</location>
    </subcellularLocation>
</comment>
<dbReference type="Proteomes" id="UP001494902">
    <property type="component" value="Unassembled WGS sequence"/>
</dbReference>